<name>A0A397U5K5_9GLOM</name>
<dbReference type="Proteomes" id="UP000266673">
    <property type="component" value="Unassembled WGS sequence"/>
</dbReference>
<reference evidence="1 2" key="1">
    <citation type="submission" date="2018-06" db="EMBL/GenBank/DDBJ databases">
        <title>Comparative genomics reveals the genomic features of Rhizophagus irregularis, R. cerebriforme, R. diaphanum and Gigaspora rosea, and their symbiotic lifestyle signature.</title>
        <authorList>
            <person name="Morin E."/>
            <person name="San Clemente H."/>
            <person name="Chen E.C.H."/>
            <person name="De La Providencia I."/>
            <person name="Hainaut M."/>
            <person name="Kuo A."/>
            <person name="Kohler A."/>
            <person name="Murat C."/>
            <person name="Tang N."/>
            <person name="Roy S."/>
            <person name="Loubradou J."/>
            <person name="Henrissat B."/>
            <person name="Grigoriev I.V."/>
            <person name="Corradi N."/>
            <person name="Roux C."/>
            <person name="Martin F.M."/>
        </authorList>
    </citation>
    <scope>NUCLEOTIDE SEQUENCE [LARGE SCALE GENOMIC DNA]</scope>
    <source>
        <strain evidence="1 2">DAOM 194757</strain>
    </source>
</reference>
<sequence>MIKELQNLKGIRTNHIYYPTTPPTNVNSIRYCASNLPSRTHEEWKERLKTIHNAKSEKERSELITNYDSFTVDIMHLFYENIAKYMFNHWTGTFFSDELQNKEPYILKKSVWNDIGKQMHAFRKDLPSKLGRLLCNIMLYNRGYKAEEWAA</sequence>
<evidence type="ECO:0000313" key="2">
    <source>
        <dbReference type="Proteomes" id="UP000266673"/>
    </source>
</evidence>
<keyword evidence="2" id="KW-1185">Reference proteome</keyword>
<proteinExistence type="predicted"/>
<dbReference type="AlphaFoldDB" id="A0A397U5K5"/>
<comment type="caution">
    <text evidence="1">The sequence shown here is derived from an EMBL/GenBank/DDBJ whole genome shotgun (WGS) entry which is preliminary data.</text>
</comment>
<protein>
    <submittedName>
        <fullName evidence="1">Uncharacterized protein</fullName>
    </submittedName>
</protein>
<organism evidence="1 2">
    <name type="scientific">Gigaspora rosea</name>
    <dbReference type="NCBI Taxonomy" id="44941"/>
    <lineage>
        <taxon>Eukaryota</taxon>
        <taxon>Fungi</taxon>
        <taxon>Fungi incertae sedis</taxon>
        <taxon>Mucoromycota</taxon>
        <taxon>Glomeromycotina</taxon>
        <taxon>Glomeromycetes</taxon>
        <taxon>Diversisporales</taxon>
        <taxon>Gigasporaceae</taxon>
        <taxon>Gigaspora</taxon>
    </lineage>
</organism>
<gene>
    <name evidence="1" type="ORF">C2G38_2223441</name>
</gene>
<dbReference type="OrthoDB" id="2409473at2759"/>
<dbReference type="EMBL" id="QKWP01002268">
    <property type="protein sequence ID" value="RIB04039.1"/>
    <property type="molecule type" value="Genomic_DNA"/>
</dbReference>
<accession>A0A397U5K5</accession>
<evidence type="ECO:0000313" key="1">
    <source>
        <dbReference type="EMBL" id="RIB04039.1"/>
    </source>
</evidence>